<dbReference type="PROSITE" id="PS00101">
    <property type="entry name" value="HEXAPEP_TRANSFERASES"/>
    <property type="match status" value="1"/>
</dbReference>
<sequence length="202" mass="22144">MLAYLWSKFVKVARGTALRNTRVHATSRVHSGSTLVDCTVDRHSFVGYDCQLLNVELGPFCSLASHLCIGGVAHPAHFVSTSPVFLAHKDSVTTKFARHDYLPQLRTRIGADVWIGDGAFVKAGVRIGHGAIIGMGAVVTHDVPPYAVVAGNPARLIRHRFEPQIVEGLLRSEWWTWPDARLREFGPVITDPVAFLARLDAA</sequence>
<evidence type="ECO:0000256" key="2">
    <source>
        <dbReference type="ARBA" id="ARBA00022679"/>
    </source>
</evidence>
<dbReference type="GO" id="GO:0016746">
    <property type="term" value="F:acyltransferase activity"/>
    <property type="evidence" value="ECO:0007669"/>
    <property type="project" value="UniProtKB-KW"/>
</dbReference>
<dbReference type="SUPFAM" id="SSF51161">
    <property type="entry name" value="Trimeric LpxA-like enzymes"/>
    <property type="match status" value="1"/>
</dbReference>
<evidence type="ECO:0000256" key="1">
    <source>
        <dbReference type="ARBA" id="ARBA00007274"/>
    </source>
</evidence>
<keyword evidence="3" id="KW-0677">Repeat</keyword>
<protein>
    <submittedName>
        <fullName evidence="5">CatB-related O-acetyltransferase</fullName>
        <ecNumber evidence="5">2.3.1.-</ecNumber>
    </submittedName>
</protein>
<comment type="similarity">
    <text evidence="1">Belongs to the transferase hexapeptide repeat family.</text>
</comment>
<keyword evidence="2 5" id="KW-0808">Transferase</keyword>
<dbReference type="EC" id="2.3.1.-" evidence="5"/>
<dbReference type="PANTHER" id="PTHR43300">
    <property type="entry name" value="ACETYLTRANSFERASE"/>
    <property type="match status" value="1"/>
</dbReference>
<dbReference type="Gene3D" id="2.160.10.10">
    <property type="entry name" value="Hexapeptide repeat proteins"/>
    <property type="match status" value="1"/>
</dbReference>
<dbReference type="InterPro" id="IPR011004">
    <property type="entry name" value="Trimer_LpxA-like_sf"/>
</dbReference>
<dbReference type="InterPro" id="IPR018357">
    <property type="entry name" value="Hexapep_transf_CS"/>
</dbReference>
<dbReference type="InterPro" id="IPR001451">
    <property type="entry name" value="Hexapep"/>
</dbReference>
<evidence type="ECO:0000313" key="6">
    <source>
        <dbReference type="Proteomes" id="UP001495147"/>
    </source>
</evidence>
<gene>
    <name evidence="5" type="ORF">ABDJ85_17765</name>
</gene>
<dbReference type="Pfam" id="PF00132">
    <property type="entry name" value="Hexapep"/>
    <property type="match status" value="1"/>
</dbReference>
<dbReference type="PANTHER" id="PTHR43300:SF11">
    <property type="entry name" value="ACETYLTRANSFERASE RV3034C-RELATED"/>
    <property type="match status" value="1"/>
</dbReference>
<evidence type="ECO:0000256" key="3">
    <source>
        <dbReference type="ARBA" id="ARBA00022737"/>
    </source>
</evidence>
<organism evidence="5 6">
    <name type="scientific">Roseateles paludis</name>
    <dbReference type="NCBI Taxonomy" id="3145238"/>
    <lineage>
        <taxon>Bacteria</taxon>
        <taxon>Pseudomonadati</taxon>
        <taxon>Pseudomonadota</taxon>
        <taxon>Betaproteobacteria</taxon>
        <taxon>Burkholderiales</taxon>
        <taxon>Sphaerotilaceae</taxon>
        <taxon>Roseateles</taxon>
    </lineage>
</organism>
<accession>A0ABV0G6G7</accession>
<dbReference type="EMBL" id="JBDPZD010000006">
    <property type="protein sequence ID" value="MEO3693322.1"/>
    <property type="molecule type" value="Genomic_DNA"/>
</dbReference>
<dbReference type="RefSeq" id="WP_347706132.1">
    <property type="nucleotide sequence ID" value="NZ_JBDPZD010000006.1"/>
</dbReference>
<proteinExistence type="inferred from homology"/>
<dbReference type="CDD" id="cd03349">
    <property type="entry name" value="LbH_XAT"/>
    <property type="match status" value="1"/>
</dbReference>
<keyword evidence="6" id="KW-1185">Reference proteome</keyword>
<evidence type="ECO:0000256" key="4">
    <source>
        <dbReference type="ARBA" id="ARBA00023315"/>
    </source>
</evidence>
<comment type="caution">
    <text evidence="5">The sequence shown here is derived from an EMBL/GenBank/DDBJ whole genome shotgun (WGS) entry which is preliminary data.</text>
</comment>
<dbReference type="Proteomes" id="UP001495147">
    <property type="component" value="Unassembled WGS sequence"/>
</dbReference>
<dbReference type="InterPro" id="IPR050179">
    <property type="entry name" value="Trans_hexapeptide_repeat"/>
</dbReference>
<evidence type="ECO:0000313" key="5">
    <source>
        <dbReference type="EMBL" id="MEO3693322.1"/>
    </source>
</evidence>
<name>A0ABV0G6G7_9BURK</name>
<reference evidence="5 6" key="1">
    <citation type="submission" date="2024-05" db="EMBL/GenBank/DDBJ databases">
        <title>Roseateles sp. DJS-2-20 16S ribosomal RNA gene Genome sequencing and assembly.</title>
        <authorList>
            <person name="Woo H."/>
        </authorList>
    </citation>
    <scope>NUCLEOTIDE SEQUENCE [LARGE SCALE GENOMIC DNA]</scope>
    <source>
        <strain evidence="5 6">DJS-2-20</strain>
    </source>
</reference>
<keyword evidence="4 5" id="KW-0012">Acyltransferase</keyword>